<keyword evidence="3" id="KW-1185">Reference proteome</keyword>
<evidence type="ECO:0000256" key="1">
    <source>
        <dbReference type="SAM" id="MobiDB-lite"/>
    </source>
</evidence>
<dbReference type="InterPro" id="IPR021145">
    <property type="entry name" value="Portal_protein_SPP1_Gp6-like"/>
</dbReference>
<feature type="region of interest" description="Disordered" evidence="1">
    <location>
        <begin position="466"/>
        <end position="493"/>
    </location>
</feature>
<gene>
    <name evidence="2" type="ORF">AQJ30_27530</name>
</gene>
<sequence length="493" mass="54550">MSVGVSAQEAIRITNVLCQELDRRQAAITLWNDIYKGKQNLGFASERFRAAFGGLFQDFADNWSEVVCDAPAERLTPVGFRFGTGDEKDPPAADKDAQRIWQASSMDAWSRVAHVEASVKSRAFVLVWAADPDADEVEPEITVEDATQCIVAYAPGSRRKRVAALKRFDGEDGYEYATLYLPDELWKWRRPTSRSGLVLPSSLVLSGWQPRGDAPEQQRIDNPLKRVPMVELRNRPRLTDDPSPEHRQVIPIQGALNKLIADMLTASEAGAFPARWGTGIDLPKDPLTGQEIDDPELWRLAVNKMLRASNPAAKFGNFEAADLANFVAGITLLTEHISALSRTPPTYFMGKVQNVSADALTAAEAGLASKCRDKTMFYGEDWEEAMRLAFLVKGDDKRGNNPLAETIWRDVEYRTEAQHIDAVLKKKALGVPWRQLMEDAGYTPTQIDRMERMLEQDADRAARALAFATPGEGLDGTDGQSDSGAEADAELVP</sequence>
<name>A0A101QRY0_9ACTN</name>
<dbReference type="Pfam" id="PF05133">
    <property type="entry name" value="SPP1_portal"/>
    <property type="match status" value="1"/>
</dbReference>
<reference evidence="2 3" key="1">
    <citation type="submission" date="2015-10" db="EMBL/GenBank/DDBJ databases">
        <title>Draft genome sequence of Streptomyces longwoodensis DSM 41677, type strain for the species Streptomyces longwoodensis.</title>
        <authorList>
            <person name="Ruckert C."/>
            <person name="Winkler A."/>
            <person name="Kalinowski J."/>
            <person name="Kampfer P."/>
            <person name="Glaeser S."/>
        </authorList>
    </citation>
    <scope>NUCLEOTIDE SEQUENCE [LARGE SCALE GENOMIC DNA]</scope>
    <source>
        <strain evidence="2 3">DSM 41677</strain>
    </source>
</reference>
<evidence type="ECO:0000313" key="2">
    <source>
        <dbReference type="EMBL" id="KUN34823.1"/>
    </source>
</evidence>
<comment type="caution">
    <text evidence="2">The sequence shown here is derived from an EMBL/GenBank/DDBJ whole genome shotgun (WGS) entry which is preliminary data.</text>
</comment>
<evidence type="ECO:0008006" key="4">
    <source>
        <dbReference type="Google" id="ProtNLM"/>
    </source>
</evidence>
<dbReference type="EMBL" id="LMWS01000035">
    <property type="protein sequence ID" value="KUN34823.1"/>
    <property type="molecule type" value="Genomic_DNA"/>
</dbReference>
<dbReference type="STRING" id="68231.AQJ30_27530"/>
<protein>
    <recommendedName>
        <fullName evidence="4">Phage portal protein</fullName>
    </recommendedName>
</protein>
<accession>A0A101QRY0</accession>
<organism evidence="2 3">
    <name type="scientific">Streptomyces longwoodensis</name>
    <dbReference type="NCBI Taxonomy" id="68231"/>
    <lineage>
        <taxon>Bacteria</taxon>
        <taxon>Bacillati</taxon>
        <taxon>Actinomycetota</taxon>
        <taxon>Actinomycetes</taxon>
        <taxon>Kitasatosporales</taxon>
        <taxon>Streptomycetaceae</taxon>
        <taxon>Streptomyces</taxon>
    </lineage>
</organism>
<evidence type="ECO:0000313" key="3">
    <source>
        <dbReference type="Proteomes" id="UP000053271"/>
    </source>
</evidence>
<dbReference type="Proteomes" id="UP000053271">
    <property type="component" value="Unassembled WGS sequence"/>
</dbReference>
<proteinExistence type="predicted"/>
<dbReference type="AlphaFoldDB" id="A0A101QRY0"/>